<evidence type="ECO:0000313" key="2">
    <source>
        <dbReference type="EMBL" id="GAA4426771.1"/>
    </source>
</evidence>
<comment type="caution">
    <text evidence="2">The sequence shown here is derived from an EMBL/GenBank/DDBJ whole genome shotgun (WGS) entry which is preliminary data.</text>
</comment>
<proteinExistence type="predicted"/>
<protein>
    <submittedName>
        <fullName evidence="2">Uncharacterized protein</fullName>
    </submittedName>
</protein>
<gene>
    <name evidence="2" type="ORF">GCM10023169_25950</name>
</gene>
<accession>A0ABP8LCR1</accession>
<feature type="region of interest" description="Disordered" evidence="1">
    <location>
        <begin position="38"/>
        <end position="59"/>
    </location>
</feature>
<organism evidence="2 3">
    <name type="scientific">Georgenia halophila</name>
    <dbReference type="NCBI Taxonomy" id="620889"/>
    <lineage>
        <taxon>Bacteria</taxon>
        <taxon>Bacillati</taxon>
        <taxon>Actinomycetota</taxon>
        <taxon>Actinomycetes</taxon>
        <taxon>Micrococcales</taxon>
        <taxon>Bogoriellaceae</taxon>
        <taxon>Georgenia</taxon>
    </lineage>
</organism>
<dbReference type="EMBL" id="BAABGN010000011">
    <property type="protein sequence ID" value="GAA4426771.1"/>
    <property type="molecule type" value="Genomic_DNA"/>
</dbReference>
<reference evidence="3" key="1">
    <citation type="journal article" date="2019" name="Int. J. Syst. Evol. Microbiol.">
        <title>The Global Catalogue of Microorganisms (GCM) 10K type strain sequencing project: providing services to taxonomists for standard genome sequencing and annotation.</title>
        <authorList>
            <consortium name="The Broad Institute Genomics Platform"/>
            <consortium name="The Broad Institute Genome Sequencing Center for Infectious Disease"/>
            <person name="Wu L."/>
            <person name="Ma J."/>
        </authorList>
    </citation>
    <scope>NUCLEOTIDE SEQUENCE [LARGE SCALE GENOMIC DNA]</scope>
    <source>
        <strain evidence="3">JCM 17810</strain>
    </source>
</reference>
<evidence type="ECO:0000313" key="3">
    <source>
        <dbReference type="Proteomes" id="UP001500622"/>
    </source>
</evidence>
<evidence type="ECO:0000256" key="1">
    <source>
        <dbReference type="SAM" id="MobiDB-lite"/>
    </source>
</evidence>
<keyword evidence="3" id="KW-1185">Reference proteome</keyword>
<dbReference type="PROSITE" id="PS51257">
    <property type="entry name" value="PROKAR_LIPOPROTEIN"/>
    <property type="match status" value="1"/>
</dbReference>
<sequence length="312" mass="32500">MRNAAAPTRVVQGMKPTLHIVVLAALSLLLAACGGTTRVTDPGRSEPGPGPTAADGSTVTTRLPTTVLDDGDGAELCLGAVAESLPPQCGGPKLLGWDWADQNGSFEEVDGVRWGQFLVVGEYDGSDITVTDVTRAAVWQGPAPEEPGFSTPCAEPDGGWQVVDPQLTGEEAMNDALAVTAGLEGYAGSWVDQSVNPASGGDPEEVERAMNDPTKLVLNVRVAGEPAVAEERLREVWGGALCVSAAERTEAELLELQEQLGDLPGLLSSGVSVVQNRLDVQVTYDDGTLQERLDAEHGDGAVHVESALIPAM</sequence>
<name>A0ABP8LCR1_9MICO</name>
<dbReference type="Proteomes" id="UP001500622">
    <property type="component" value="Unassembled WGS sequence"/>
</dbReference>